<reference evidence="1" key="1">
    <citation type="submission" date="2021-06" db="EMBL/GenBank/DDBJ databases">
        <authorList>
            <person name="Kallberg Y."/>
            <person name="Tangrot J."/>
            <person name="Rosling A."/>
        </authorList>
    </citation>
    <scope>NUCLEOTIDE SEQUENCE</scope>
    <source>
        <strain evidence="1">AU212A</strain>
    </source>
</reference>
<evidence type="ECO:0000313" key="2">
    <source>
        <dbReference type="Proteomes" id="UP000789860"/>
    </source>
</evidence>
<gene>
    <name evidence="1" type="ORF">SCALOS_LOCUS2488</name>
</gene>
<dbReference type="EMBL" id="CAJVPM010002242">
    <property type="protein sequence ID" value="CAG8482705.1"/>
    <property type="molecule type" value="Genomic_DNA"/>
</dbReference>
<comment type="caution">
    <text evidence="1">The sequence shown here is derived from an EMBL/GenBank/DDBJ whole genome shotgun (WGS) entry which is preliminary data.</text>
</comment>
<evidence type="ECO:0000313" key="1">
    <source>
        <dbReference type="EMBL" id="CAG8482705.1"/>
    </source>
</evidence>
<organism evidence="1 2">
    <name type="scientific">Scutellospora calospora</name>
    <dbReference type="NCBI Taxonomy" id="85575"/>
    <lineage>
        <taxon>Eukaryota</taxon>
        <taxon>Fungi</taxon>
        <taxon>Fungi incertae sedis</taxon>
        <taxon>Mucoromycota</taxon>
        <taxon>Glomeromycotina</taxon>
        <taxon>Glomeromycetes</taxon>
        <taxon>Diversisporales</taxon>
        <taxon>Gigasporaceae</taxon>
        <taxon>Scutellospora</taxon>
    </lineage>
</organism>
<sequence>SVSEDLFKVAKMKSLDLSKEKSKSVTNLITKDSYITKYTRLETKKDNHIKYDNRYINKYQESANKNNKYKASTVYDSRSFACSHEKLRKDKKKVIYPLVYNTRK</sequence>
<proteinExistence type="predicted"/>
<protein>
    <submittedName>
        <fullName evidence="1">6640_t:CDS:1</fullName>
    </submittedName>
</protein>
<keyword evidence="2" id="KW-1185">Reference proteome</keyword>
<dbReference type="Proteomes" id="UP000789860">
    <property type="component" value="Unassembled WGS sequence"/>
</dbReference>
<accession>A0ACA9KMR8</accession>
<feature type="non-terminal residue" evidence="1">
    <location>
        <position position="1"/>
    </location>
</feature>
<name>A0ACA9KMR8_9GLOM</name>